<dbReference type="Proteomes" id="UP000586305">
    <property type="component" value="Unassembled WGS sequence"/>
</dbReference>
<proteinExistence type="predicted"/>
<feature type="domain" description="DUF4097" evidence="2">
    <location>
        <begin position="32"/>
        <end position="310"/>
    </location>
</feature>
<feature type="signal peptide" evidence="1">
    <location>
        <begin position="1"/>
        <end position="17"/>
    </location>
</feature>
<dbReference type="EMBL" id="JABBPG010000017">
    <property type="protein sequence ID" value="NOU53165.1"/>
    <property type="molecule type" value="Genomic_DNA"/>
</dbReference>
<keyword evidence="1" id="KW-0732">Signal</keyword>
<gene>
    <name evidence="3" type="ORF">HG263_21940</name>
</gene>
<comment type="caution">
    <text evidence="3">The sequence shown here is derived from an EMBL/GenBank/DDBJ whole genome shotgun (WGS) entry which is preliminary data.</text>
</comment>
<feature type="chain" id="PRO_5032678970" evidence="1">
    <location>
        <begin position="18"/>
        <end position="313"/>
    </location>
</feature>
<dbReference type="InterPro" id="IPR025164">
    <property type="entry name" value="Toastrack_DUF4097"/>
</dbReference>
<evidence type="ECO:0000313" key="3">
    <source>
        <dbReference type="EMBL" id="NOU53165.1"/>
    </source>
</evidence>
<evidence type="ECO:0000259" key="2">
    <source>
        <dbReference type="Pfam" id="PF13349"/>
    </source>
</evidence>
<dbReference type="Pfam" id="PF13349">
    <property type="entry name" value="DUF4097"/>
    <property type="match status" value="1"/>
</dbReference>
<reference evidence="3 4" key="1">
    <citation type="submission" date="2020-04" db="EMBL/GenBank/DDBJ databases">
        <title>Pseudoalteromonas caenipelagi sp. nov., isolated from a tidal flat.</title>
        <authorList>
            <person name="Park S."/>
            <person name="Yoon J.-H."/>
        </authorList>
    </citation>
    <scope>NUCLEOTIDE SEQUENCE [LARGE SCALE GENOMIC DNA]</scope>
    <source>
        <strain evidence="3 4">JBTF-M23</strain>
    </source>
</reference>
<protein>
    <submittedName>
        <fullName evidence="3">DUF4097 domain-containing protein</fullName>
    </submittedName>
</protein>
<dbReference type="AlphaFoldDB" id="A0A849VIM2"/>
<evidence type="ECO:0000256" key="1">
    <source>
        <dbReference type="SAM" id="SignalP"/>
    </source>
</evidence>
<keyword evidence="4" id="KW-1185">Reference proteome</keyword>
<name>A0A849VIM2_9GAMM</name>
<organism evidence="3 4">
    <name type="scientific">Pseudoalteromonas caenipelagi</name>
    <dbReference type="NCBI Taxonomy" id="2726988"/>
    <lineage>
        <taxon>Bacteria</taxon>
        <taxon>Pseudomonadati</taxon>
        <taxon>Pseudomonadota</taxon>
        <taxon>Gammaproteobacteria</taxon>
        <taxon>Alteromonadales</taxon>
        <taxon>Pseudoalteromonadaceae</taxon>
        <taxon>Pseudoalteromonas</taxon>
    </lineage>
</organism>
<sequence>MKALLMGLALLPLVGFAAEQIDEQITVPSNGKIVIENQRGDITIKTWGEESFKVTGSLDEKAKGYKLETKGSVTEFIVQMPKQYKGWKNTSEGSQLTIYMPKSSELNFEGVSVNITASQLYAGTYIKTVKGDIRVEDLKGRISLQTINGDIDGANLNGNIHYETVNGEIKDRDSQGKLKLDAVNGEIESDTSAQDVRLENVNGEVDLRINELKDLQLNTVNGEIDVRIKKLKNNANINMETVSGDLRLYLPDDISARFDIDVHAGGKVKNELSEHEMKKAKWGPSGELEFVLNGGDADVEINTVSGRIELRKN</sequence>
<evidence type="ECO:0000313" key="4">
    <source>
        <dbReference type="Proteomes" id="UP000586305"/>
    </source>
</evidence>
<dbReference type="RefSeq" id="WP_171628199.1">
    <property type="nucleotide sequence ID" value="NZ_JABBPG010000017.1"/>
</dbReference>
<accession>A0A849VIM2</accession>